<gene>
    <name evidence="2" type="ORF">HANVADRAFT_3855</name>
</gene>
<sequence>MNKTSTLSTKTGDTSGSGNHIEKQTTSSSKSKVQNSATETENDKVSKNTAEVKKNNPINKITIVSLNTDAYNANTTGKNIVGDSSNSESDKPSPGVDLTNNKNQPLSTNSETSKKVGFSKFVTALVPANPKTNNLNSTINKSPAPQKVDTLKNKALATLMNKPVSPIKNNSILLKSPANKKMISPKSNTILSKRSSSDSSNIERSPITKKQKTTAFLVNDFEKLINNTVSKSETTFNGSFDKIELEIDFFSKNIDSLKKSLELIKVNLNSSYSDSQLSLIFKSIYWPMQ</sequence>
<keyword evidence="3" id="KW-1185">Reference proteome</keyword>
<feature type="region of interest" description="Disordered" evidence="1">
    <location>
        <begin position="77"/>
        <end position="112"/>
    </location>
</feature>
<name>A0A1B7T9F5_9ASCO</name>
<comment type="caution">
    <text evidence="2">The sequence shown here is derived from an EMBL/GenBank/DDBJ whole genome shotgun (WGS) entry which is preliminary data.</text>
</comment>
<reference evidence="3" key="1">
    <citation type="journal article" date="2016" name="Proc. Natl. Acad. Sci. U.S.A.">
        <title>Comparative genomics of biotechnologically important yeasts.</title>
        <authorList>
            <person name="Riley R."/>
            <person name="Haridas S."/>
            <person name="Wolfe K.H."/>
            <person name="Lopes M.R."/>
            <person name="Hittinger C.T."/>
            <person name="Goeker M."/>
            <person name="Salamov A.A."/>
            <person name="Wisecaver J.H."/>
            <person name="Long T.M."/>
            <person name="Calvey C.H."/>
            <person name="Aerts A.L."/>
            <person name="Barry K.W."/>
            <person name="Choi C."/>
            <person name="Clum A."/>
            <person name="Coughlan A.Y."/>
            <person name="Deshpande S."/>
            <person name="Douglass A.P."/>
            <person name="Hanson S.J."/>
            <person name="Klenk H.-P."/>
            <person name="LaButti K.M."/>
            <person name="Lapidus A."/>
            <person name="Lindquist E.A."/>
            <person name="Lipzen A.M."/>
            <person name="Meier-Kolthoff J.P."/>
            <person name="Ohm R.A."/>
            <person name="Otillar R.P."/>
            <person name="Pangilinan J.L."/>
            <person name="Peng Y."/>
            <person name="Rokas A."/>
            <person name="Rosa C.A."/>
            <person name="Scheuner C."/>
            <person name="Sibirny A.A."/>
            <person name="Slot J.C."/>
            <person name="Stielow J.B."/>
            <person name="Sun H."/>
            <person name="Kurtzman C.P."/>
            <person name="Blackwell M."/>
            <person name="Grigoriev I.V."/>
            <person name="Jeffries T.W."/>
        </authorList>
    </citation>
    <scope>NUCLEOTIDE SEQUENCE [LARGE SCALE GENOMIC DNA]</scope>
    <source>
        <strain evidence="3">NRRL Y-1626</strain>
    </source>
</reference>
<feature type="compositionally biased region" description="Basic and acidic residues" evidence="1">
    <location>
        <begin position="41"/>
        <end position="54"/>
    </location>
</feature>
<feature type="region of interest" description="Disordered" evidence="1">
    <location>
        <begin position="1"/>
        <end position="59"/>
    </location>
</feature>
<evidence type="ECO:0000256" key="1">
    <source>
        <dbReference type="SAM" id="MobiDB-lite"/>
    </source>
</evidence>
<dbReference type="AlphaFoldDB" id="A0A1B7T9F5"/>
<protein>
    <submittedName>
        <fullName evidence="2">Uncharacterized protein</fullName>
    </submittedName>
</protein>
<organism evidence="2 3">
    <name type="scientific">Hanseniaspora valbyensis NRRL Y-1626</name>
    <dbReference type="NCBI Taxonomy" id="766949"/>
    <lineage>
        <taxon>Eukaryota</taxon>
        <taxon>Fungi</taxon>
        <taxon>Dikarya</taxon>
        <taxon>Ascomycota</taxon>
        <taxon>Saccharomycotina</taxon>
        <taxon>Saccharomycetes</taxon>
        <taxon>Saccharomycodales</taxon>
        <taxon>Saccharomycodaceae</taxon>
        <taxon>Hanseniaspora</taxon>
    </lineage>
</organism>
<feature type="compositionally biased region" description="Polar residues" evidence="1">
    <location>
        <begin position="98"/>
        <end position="111"/>
    </location>
</feature>
<evidence type="ECO:0000313" key="3">
    <source>
        <dbReference type="Proteomes" id="UP000092321"/>
    </source>
</evidence>
<evidence type="ECO:0000313" key="2">
    <source>
        <dbReference type="EMBL" id="OBA25340.1"/>
    </source>
</evidence>
<proteinExistence type="predicted"/>
<accession>A0A1B7T9F5</accession>
<dbReference type="EMBL" id="LXPE01000137">
    <property type="protein sequence ID" value="OBA25340.1"/>
    <property type="molecule type" value="Genomic_DNA"/>
</dbReference>
<dbReference type="Proteomes" id="UP000092321">
    <property type="component" value="Unassembled WGS sequence"/>
</dbReference>
<feature type="compositionally biased region" description="Polar residues" evidence="1">
    <location>
        <begin position="1"/>
        <end position="18"/>
    </location>
</feature>
<feature type="compositionally biased region" description="Polar residues" evidence="1">
    <location>
        <begin position="77"/>
        <end position="87"/>
    </location>
</feature>